<comment type="caution">
    <text evidence="1">The sequence shown here is derived from an EMBL/GenBank/DDBJ whole genome shotgun (WGS) entry which is preliminary data.</text>
</comment>
<reference evidence="1" key="1">
    <citation type="submission" date="2023-10" db="EMBL/GenBank/DDBJ databases">
        <authorList>
            <person name="Rodriguez Cubillos JULIANA M."/>
            <person name="De Vega J."/>
        </authorList>
    </citation>
    <scope>NUCLEOTIDE SEQUENCE</scope>
</reference>
<keyword evidence="2" id="KW-1185">Reference proteome</keyword>
<accession>A0ACB0JA94</accession>
<sequence>MAIMKTQMILLTKHTSVIILLLIVLLSFTSNLNKVSAASGGAAGDRVELPSGPILFFMVFTVGLFVIGFCNQNFNGNKVTVLKFQVAVSSDPGCTIQRDLTRIADAAVTSSKEGVSNLLIETIQALDKNLSYCIAGYSSVDIKKSKEDGQKCYIQQSIEEREKFDEETLVNLNNNNKTRIRSQGNDSFSNEETMFEKSVNPEKENLLTGPEKKYIVIILLVAAKGVHKLPTIDEPEDFNEAFQKLKNLLYDKLLAGEVLWTPQKEDDTLLDRKLCKDYPQLAKCMFGSGRKN</sequence>
<name>A0ACB0JA94_TRIPR</name>
<dbReference type="EMBL" id="CASHSV030000024">
    <property type="protein sequence ID" value="CAJ2640587.1"/>
    <property type="molecule type" value="Genomic_DNA"/>
</dbReference>
<proteinExistence type="predicted"/>
<dbReference type="Proteomes" id="UP001177021">
    <property type="component" value="Unassembled WGS sequence"/>
</dbReference>
<gene>
    <name evidence="1" type="ORF">MILVUS5_LOCUS10413</name>
</gene>
<evidence type="ECO:0000313" key="2">
    <source>
        <dbReference type="Proteomes" id="UP001177021"/>
    </source>
</evidence>
<organism evidence="1 2">
    <name type="scientific">Trifolium pratense</name>
    <name type="common">Red clover</name>
    <dbReference type="NCBI Taxonomy" id="57577"/>
    <lineage>
        <taxon>Eukaryota</taxon>
        <taxon>Viridiplantae</taxon>
        <taxon>Streptophyta</taxon>
        <taxon>Embryophyta</taxon>
        <taxon>Tracheophyta</taxon>
        <taxon>Spermatophyta</taxon>
        <taxon>Magnoliopsida</taxon>
        <taxon>eudicotyledons</taxon>
        <taxon>Gunneridae</taxon>
        <taxon>Pentapetalae</taxon>
        <taxon>rosids</taxon>
        <taxon>fabids</taxon>
        <taxon>Fabales</taxon>
        <taxon>Fabaceae</taxon>
        <taxon>Papilionoideae</taxon>
        <taxon>50 kb inversion clade</taxon>
        <taxon>NPAAA clade</taxon>
        <taxon>Hologalegina</taxon>
        <taxon>IRL clade</taxon>
        <taxon>Trifolieae</taxon>
        <taxon>Trifolium</taxon>
    </lineage>
</organism>
<protein>
    <submittedName>
        <fullName evidence="1">Uncharacterized protein</fullName>
    </submittedName>
</protein>
<evidence type="ECO:0000313" key="1">
    <source>
        <dbReference type="EMBL" id="CAJ2640587.1"/>
    </source>
</evidence>